<dbReference type="SUPFAM" id="SSF101233">
    <property type="entry name" value="PWI domain"/>
    <property type="match status" value="1"/>
</dbReference>
<feature type="compositionally biased region" description="Basic and acidic residues" evidence="2">
    <location>
        <begin position="148"/>
        <end position="208"/>
    </location>
</feature>
<dbReference type="GO" id="GO:0006397">
    <property type="term" value="P:mRNA processing"/>
    <property type="evidence" value="ECO:0007669"/>
    <property type="project" value="UniProtKB-KW"/>
</dbReference>
<dbReference type="SMART" id="SM00311">
    <property type="entry name" value="PWI"/>
    <property type="match status" value="1"/>
</dbReference>
<dbReference type="InterPro" id="IPR052225">
    <property type="entry name" value="Ser/Arg_repetitive_matrix"/>
</dbReference>
<accession>A0A7R9T6Y7</accession>
<protein>
    <recommendedName>
        <fullName evidence="3">PWI domain-containing protein</fullName>
    </recommendedName>
</protein>
<dbReference type="InterPro" id="IPR002483">
    <property type="entry name" value="PWI_dom"/>
</dbReference>
<organism evidence="4">
    <name type="scientific">Micromonas pusilla</name>
    <name type="common">Picoplanktonic green alga</name>
    <name type="synonym">Chromulina pusilla</name>
    <dbReference type="NCBI Taxonomy" id="38833"/>
    <lineage>
        <taxon>Eukaryota</taxon>
        <taxon>Viridiplantae</taxon>
        <taxon>Chlorophyta</taxon>
        <taxon>Mamiellophyceae</taxon>
        <taxon>Mamiellales</taxon>
        <taxon>Mamiellaceae</taxon>
        <taxon>Micromonas</taxon>
    </lineage>
</organism>
<gene>
    <name evidence="4" type="ORF">MPUS1402_LOCUS468</name>
</gene>
<dbReference type="GO" id="GO:0003723">
    <property type="term" value="F:RNA binding"/>
    <property type="evidence" value="ECO:0007669"/>
    <property type="project" value="TreeGrafter"/>
</dbReference>
<dbReference type="GO" id="GO:0048024">
    <property type="term" value="P:regulation of mRNA splicing, via spliceosome"/>
    <property type="evidence" value="ECO:0007669"/>
    <property type="project" value="TreeGrafter"/>
</dbReference>
<evidence type="ECO:0000259" key="3">
    <source>
        <dbReference type="PROSITE" id="PS51025"/>
    </source>
</evidence>
<sequence>MRDPFSRNVLVAGKSKSKTPKHPPSLNRRVNMSKVKLDVVKPWVARRVTELLGIEDDVLVSMIFNVMEMDQIHKDGSVMYGQLLTFLERNTATFMTELWDLLVSAQENAHGVPQAFIDAKEAELTRQKEVAEALRRRQAEAAAAKTTVKREGEREGRKSRWDRDKEDRRGDGDRKERDAKDRDRDGDRDRDRERKRDRSGERREDDRKQRRRSRSRSR</sequence>
<feature type="region of interest" description="Disordered" evidence="2">
    <location>
        <begin position="136"/>
        <end position="218"/>
    </location>
</feature>
<dbReference type="PROSITE" id="PS51025">
    <property type="entry name" value="PWI"/>
    <property type="match status" value="1"/>
</dbReference>
<feature type="domain" description="PWI" evidence="3">
    <location>
        <begin position="19"/>
        <end position="119"/>
    </location>
</feature>
<evidence type="ECO:0000256" key="2">
    <source>
        <dbReference type="SAM" id="MobiDB-lite"/>
    </source>
</evidence>
<feature type="compositionally biased region" description="Basic residues" evidence="2">
    <location>
        <begin position="209"/>
        <end position="218"/>
    </location>
</feature>
<dbReference type="InterPro" id="IPR036483">
    <property type="entry name" value="PWI_dom_sf"/>
</dbReference>
<dbReference type="GO" id="GO:0005681">
    <property type="term" value="C:spliceosomal complex"/>
    <property type="evidence" value="ECO:0007669"/>
    <property type="project" value="TreeGrafter"/>
</dbReference>
<evidence type="ECO:0000256" key="1">
    <source>
        <dbReference type="ARBA" id="ARBA00022664"/>
    </source>
</evidence>
<proteinExistence type="predicted"/>
<keyword evidence="1" id="KW-0507">mRNA processing</keyword>
<reference evidence="4" key="1">
    <citation type="submission" date="2021-01" db="EMBL/GenBank/DDBJ databases">
        <authorList>
            <person name="Corre E."/>
            <person name="Pelletier E."/>
            <person name="Niang G."/>
            <person name="Scheremetjew M."/>
            <person name="Finn R."/>
            <person name="Kale V."/>
            <person name="Holt S."/>
            <person name="Cochrane G."/>
            <person name="Meng A."/>
            <person name="Brown T."/>
            <person name="Cohen L."/>
        </authorList>
    </citation>
    <scope>NUCLEOTIDE SEQUENCE</scope>
    <source>
        <strain evidence="4">RCC1614</strain>
    </source>
</reference>
<dbReference type="AlphaFoldDB" id="A0A7R9T6Y7"/>
<dbReference type="PANTHER" id="PTHR23148:SF0">
    <property type="entry name" value="SERINE_ARGININE REPETITIVE MATRIX PROTEIN 1"/>
    <property type="match status" value="1"/>
</dbReference>
<dbReference type="EMBL" id="HBDY01000637">
    <property type="protein sequence ID" value="CAD8227144.1"/>
    <property type="molecule type" value="Transcribed_RNA"/>
</dbReference>
<dbReference type="Gene3D" id="1.20.1390.10">
    <property type="entry name" value="PWI domain"/>
    <property type="match status" value="1"/>
</dbReference>
<dbReference type="PANTHER" id="PTHR23148">
    <property type="entry name" value="SERINE/ARGININE REGULATED NUCLEAR MATRIX PROTEIN"/>
    <property type="match status" value="1"/>
</dbReference>
<evidence type="ECO:0000313" key="4">
    <source>
        <dbReference type="EMBL" id="CAD8227144.1"/>
    </source>
</evidence>
<name>A0A7R9T6Y7_MICPS</name>
<dbReference type="Pfam" id="PF01480">
    <property type="entry name" value="PWI"/>
    <property type="match status" value="1"/>
</dbReference>